<dbReference type="eggNOG" id="ENOG50309TC">
    <property type="taxonomic scope" value="Bacteria"/>
</dbReference>
<dbReference type="AlphaFoldDB" id="A0A0R1P4Z3"/>
<reference evidence="2 3" key="1">
    <citation type="journal article" date="2015" name="Genome Announc.">
        <title>Expanding the biotechnology potential of lactobacilli through comparative genomics of 213 strains and associated genera.</title>
        <authorList>
            <person name="Sun Z."/>
            <person name="Harris H.M."/>
            <person name="McCann A."/>
            <person name="Guo C."/>
            <person name="Argimon S."/>
            <person name="Zhang W."/>
            <person name="Yang X."/>
            <person name="Jeffery I.B."/>
            <person name="Cooney J.C."/>
            <person name="Kagawa T.F."/>
            <person name="Liu W."/>
            <person name="Song Y."/>
            <person name="Salvetti E."/>
            <person name="Wrobel A."/>
            <person name="Rasinkangas P."/>
            <person name="Parkhill J."/>
            <person name="Rea M.C."/>
            <person name="O'Sullivan O."/>
            <person name="Ritari J."/>
            <person name="Douillard F.P."/>
            <person name="Paul Ross R."/>
            <person name="Yang R."/>
            <person name="Briner A.E."/>
            <person name="Felis G.E."/>
            <person name="de Vos W.M."/>
            <person name="Barrangou R."/>
            <person name="Klaenhammer T.R."/>
            <person name="Caufield P.W."/>
            <person name="Cui Y."/>
            <person name="Zhang H."/>
            <person name="O'Toole P.W."/>
        </authorList>
    </citation>
    <scope>NUCLEOTIDE SEQUENCE [LARGE SCALE GENOMIC DNA]</scope>
    <source>
        <strain evidence="2 3">DSM 10532</strain>
    </source>
</reference>
<dbReference type="OrthoDB" id="2310942at2"/>
<evidence type="ECO:0000259" key="1">
    <source>
        <dbReference type="PROSITE" id="PS50943"/>
    </source>
</evidence>
<evidence type="ECO:0000313" key="2">
    <source>
        <dbReference type="EMBL" id="KRL24698.1"/>
    </source>
</evidence>
<gene>
    <name evidence="2" type="ORF">FC37_GL000132</name>
</gene>
<protein>
    <recommendedName>
        <fullName evidence="1">HTH cro/C1-type domain-containing protein</fullName>
    </recommendedName>
</protein>
<dbReference type="PROSITE" id="PS50943">
    <property type="entry name" value="HTH_CROC1"/>
    <property type="match status" value="1"/>
</dbReference>
<evidence type="ECO:0000313" key="3">
    <source>
        <dbReference type="Proteomes" id="UP000051311"/>
    </source>
</evidence>
<dbReference type="Gene3D" id="1.25.40.10">
    <property type="entry name" value="Tetratricopeptide repeat domain"/>
    <property type="match status" value="1"/>
</dbReference>
<dbReference type="InterPro" id="IPR053163">
    <property type="entry name" value="HTH-type_regulator_Rgg"/>
</dbReference>
<dbReference type="GO" id="GO:0003677">
    <property type="term" value="F:DNA binding"/>
    <property type="evidence" value="ECO:0007669"/>
    <property type="project" value="InterPro"/>
</dbReference>
<sequence length="268" mass="31161">MTIGQQLKKTRLLFGLTQEEMSAGIVSESFYSKVERDKNAITINKLIAMLNANNISLNDFFKTFDNEGMPELKLQRQIYSAFNDRDLDQLHQIEKTLSSKNDVLYFKTKLIIATLEHRSIKMPDSIRKQLKTNLIDLDLKEQDFWDLAISVPLYQFSEFTPLMSYIIAHFSKLDLDNPQVVISLMNLLIGYLDRAYREKHLAEAKKTLNFANKIPNDFEIMFHKLIIKYYSALIDKNLEMAKGITDLLQICGYQRYIDMLPQANRGSK</sequence>
<dbReference type="PANTHER" id="PTHR37038">
    <property type="entry name" value="TRANSCRIPTIONAL REGULATOR-RELATED"/>
    <property type="match status" value="1"/>
</dbReference>
<dbReference type="SMART" id="SM00530">
    <property type="entry name" value="HTH_XRE"/>
    <property type="match status" value="1"/>
</dbReference>
<proteinExistence type="predicted"/>
<dbReference type="EMBL" id="AZEL01000007">
    <property type="protein sequence ID" value="KRL24698.1"/>
    <property type="molecule type" value="Genomic_DNA"/>
</dbReference>
<dbReference type="RefSeq" id="WP_025005075.1">
    <property type="nucleotide sequence ID" value="NZ_AZEL01000007.1"/>
</dbReference>
<accession>A0A0R1P4Z3</accession>
<dbReference type="InterPro" id="IPR011990">
    <property type="entry name" value="TPR-like_helical_dom_sf"/>
</dbReference>
<dbReference type="SUPFAM" id="SSF47413">
    <property type="entry name" value="lambda repressor-like DNA-binding domains"/>
    <property type="match status" value="1"/>
</dbReference>
<dbReference type="InterPro" id="IPR001387">
    <property type="entry name" value="Cro/C1-type_HTH"/>
</dbReference>
<feature type="domain" description="HTH cro/C1-type" evidence="1">
    <location>
        <begin position="7"/>
        <end position="60"/>
    </location>
</feature>
<dbReference type="CDD" id="cd00093">
    <property type="entry name" value="HTH_XRE"/>
    <property type="match status" value="1"/>
</dbReference>
<dbReference type="Pfam" id="PF01381">
    <property type="entry name" value="HTH_3"/>
    <property type="match status" value="1"/>
</dbReference>
<dbReference type="PATRIC" id="fig|1423748.3.peg.145"/>
<comment type="caution">
    <text evidence="2">The sequence shown here is derived from an EMBL/GenBank/DDBJ whole genome shotgun (WGS) entry which is preliminary data.</text>
</comment>
<dbReference type="InterPro" id="IPR010982">
    <property type="entry name" value="Lambda_DNA-bd_dom_sf"/>
</dbReference>
<name>A0A0R1P4Z3_9LACO</name>
<dbReference type="STRING" id="1423748.FC37_GL000132"/>
<organism evidence="2 3">
    <name type="scientific">Lactobacillus gallinarum DSM 10532 = JCM 2011</name>
    <dbReference type="NCBI Taxonomy" id="1423748"/>
    <lineage>
        <taxon>Bacteria</taxon>
        <taxon>Bacillati</taxon>
        <taxon>Bacillota</taxon>
        <taxon>Bacilli</taxon>
        <taxon>Lactobacillales</taxon>
        <taxon>Lactobacillaceae</taxon>
        <taxon>Lactobacillus</taxon>
    </lineage>
</organism>
<dbReference type="Proteomes" id="UP000051311">
    <property type="component" value="Unassembled WGS sequence"/>
</dbReference>